<feature type="domain" description="Endonuclease/exonuclease/phosphatase" evidence="11">
    <location>
        <begin position="62"/>
        <end position="318"/>
    </location>
</feature>
<evidence type="ECO:0000256" key="1">
    <source>
        <dbReference type="ARBA" id="ARBA00001936"/>
    </source>
</evidence>
<keyword evidence="4" id="KW-0540">Nuclease</keyword>
<keyword evidence="13" id="KW-1185">Reference proteome</keyword>
<evidence type="ECO:0000313" key="12">
    <source>
        <dbReference type="EMBL" id="KAK3675302.1"/>
    </source>
</evidence>
<evidence type="ECO:0000256" key="8">
    <source>
        <dbReference type="ARBA" id="ARBA00022842"/>
    </source>
</evidence>
<evidence type="ECO:0000256" key="6">
    <source>
        <dbReference type="ARBA" id="ARBA00022763"/>
    </source>
</evidence>
<evidence type="ECO:0000259" key="11">
    <source>
        <dbReference type="Pfam" id="PF03372"/>
    </source>
</evidence>
<dbReference type="EMBL" id="JAUTXT010000015">
    <property type="protein sequence ID" value="KAK3675302.1"/>
    <property type="molecule type" value="Genomic_DNA"/>
</dbReference>
<dbReference type="CDD" id="cd09080">
    <property type="entry name" value="TDP2"/>
    <property type="match status" value="1"/>
</dbReference>
<proteinExistence type="predicted"/>
<gene>
    <name evidence="12" type="ORF">LTR78_004812</name>
</gene>
<keyword evidence="7" id="KW-0378">Hydrolase</keyword>
<dbReference type="GO" id="GO:0006302">
    <property type="term" value="P:double-strand break repair"/>
    <property type="evidence" value="ECO:0007669"/>
    <property type="project" value="TreeGrafter"/>
</dbReference>
<dbReference type="InterPro" id="IPR051547">
    <property type="entry name" value="TDP2-like"/>
</dbReference>
<keyword evidence="6" id="KW-0227">DNA damage</keyword>
<comment type="cofactor">
    <cofactor evidence="2">
        <name>Mg(2+)</name>
        <dbReference type="ChEBI" id="CHEBI:18420"/>
    </cofactor>
</comment>
<evidence type="ECO:0000256" key="2">
    <source>
        <dbReference type="ARBA" id="ARBA00001946"/>
    </source>
</evidence>
<dbReference type="PANTHER" id="PTHR15822:SF4">
    <property type="entry name" value="TYROSYL-DNA PHOSPHODIESTERASE 2"/>
    <property type="match status" value="1"/>
</dbReference>
<accession>A0AAE1C245</accession>
<dbReference type="Gene3D" id="3.60.10.10">
    <property type="entry name" value="Endonuclease/exonuclease/phosphatase"/>
    <property type="match status" value="1"/>
</dbReference>
<dbReference type="GO" id="GO:0005737">
    <property type="term" value="C:cytoplasm"/>
    <property type="evidence" value="ECO:0007669"/>
    <property type="project" value="TreeGrafter"/>
</dbReference>
<dbReference type="GO" id="GO:0046872">
    <property type="term" value="F:metal ion binding"/>
    <property type="evidence" value="ECO:0007669"/>
    <property type="project" value="UniProtKB-KW"/>
</dbReference>
<protein>
    <recommendedName>
        <fullName evidence="11">Endonuclease/exonuclease/phosphatase domain-containing protein</fullName>
    </recommendedName>
</protein>
<dbReference type="SUPFAM" id="SSF56219">
    <property type="entry name" value="DNase I-like"/>
    <property type="match status" value="1"/>
</dbReference>
<evidence type="ECO:0000256" key="7">
    <source>
        <dbReference type="ARBA" id="ARBA00022801"/>
    </source>
</evidence>
<sequence>MDELVKDSIRIVNQNTKSAVPWELDQPAAQPCYSWNETKWQQVTRDPMQTNQNAPESIALYSWNVDFMLPYPDSRMRAGLRHLESIIAKQPSSAVTIIYLNECVESDLRLMATDPWVQKTFAITDLDNTYWQSGHYGTTTLIDRRLPIQSCFRVHYSKSNMERDGLFIDVAFGAGKPIRFCNTHAESLANEPAFRPPQIALCAEYMHSPDVQGAILAGDLNAIQDFDKHLHTDNNLQDAYLKMGGSEDDAENGHTWGQQAATAQRMRFGTTRMDKVFYCGGVKCTSFGRFGQDVEVEDEREREAIVKLGFEKPWITDHLGVMATFEVQSQQQVSL</sequence>
<comment type="subcellular location">
    <subcellularLocation>
        <location evidence="3">Nucleus</location>
        <location evidence="3">PML body</location>
    </subcellularLocation>
</comment>
<reference evidence="12" key="1">
    <citation type="submission" date="2023-07" db="EMBL/GenBank/DDBJ databases">
        <title>Black Yeasts Isolated from many extreme environments.</title>
        <authorList>
            <person name="Coleine C."/>
            <person name="Stajich J.E."/>
            <person name="Selbmann L."/>
        </authorList>
    </citation>
    <scope>NUCLEOTIDE SEQUENCE</scope>
    <source>
        <strain evidence="12">CCFEE 5485</strain>
    </source>
</reference>
<dbReference type="Proteomes" id="UP001274830">
    <property type="component" value="Unassembled WGS sequence"/>
</dbReference>
<organism evidence="12 13">
    <name type="scientific">Recurvomyces mirabilis</name>
    <dbReference type="NCBI Taxonomy" id="574656"/>
    <lineage>
        <taxon>Eukaryota</taxon>
        <taxon>Fungi</taxon>
        <taxon>Dikarya</taxon>
        <taxon>Ascomycota</taxon>
        <taxon>Pezizomycotina</taxon>
        <taxon>Dothideomycetes</taxon>
        <taxon>Dothideomycetidae</taxon>
        <taxon>Mycosphaerellales</taxon>
        <taxon>Teratosphaeriaceae</taxon>
        <taxon>Recurvomyces</taxon>
    </lineage>
</organism>
<comment type="cofactor">
    <cofactor evidence="1">
        <name>Mn(2+)</name>
        <dbReference type="ChEBI" id="CHEBI:29035"/>
    </cofactor>
</comment>
<dbReference type="InterPro" id="IPR005135">
    <property type="entry name" value="Endo/exonuclease/phosphatase"/>
</dbReference>
<keyword evidence="9" id="KW-0234">DNA repair</keyword>
<keyword evidence="8" id="KW-0460">Magnesium</keyword>
<evidence type="ECO:0000256" key="10">
    <source>
        <dbReference type="ARBA" id="ARBA00023242"/>
    </source>
</evidence>
<dbReference type="InterPro" id="IPR036691">
    <property type="entry name" value="Endo/exonu/phosph_ase_sf"/>
</dbReference>
<evidence type="ECO:0000256" key="5">
    <source>
        <dbReference type="ARBA" id="ARBA00022723"/>
    </source>
</evidence>
<evidence type="ECO:0000256" key="4">
    <source>
        <dbReference type="ARBA" id="ARBA00022722"/>
    </source>
</evidence>
<dbReference type="AlphaFoldDB" id="A0AAE1C245"/>
<dbReference type="GO" id="GO:0070260">
    <property type="term" value="F:5'-tyrosyl-DNA phosphodiesterase activity"/>
    <property type="evidence" value="ECO:0007669"/>
    <property type="project" value="TreeGrafter"/>
</dbReference>
<evidence type="ECO:0000313" key="13">
    <source>
        <dbReference type="Proteomes" id="UP001274830"/>
    </source>
</evidence>
<dbReference type="Pfam" id="PF03372">
    <property type="entry name" value="Exo_endo_phos"/>
    <property type="match status" value="1"/>
</dbReference>
<name>A0AAE1C245_9PEZI</name>
<dbReference type="GO" id="GO:0004518">
    <property type="term" value="F:nuclease activity"/>
    <property type="evidence" value="ECO:0007669"/>
    <property type="project" value="UniProtKB-KW"/>
</dbReference>
<evidence type="ECO:0000256" key="9">
    <source>
        <dbReference type="ARBA" id="ARBA00023204"/>
    </source>
</evidence>
<keyword evidence="10" id="KW-0539">Nucleus</keyword>
<keyword evidence="5" id="KW-0479">Metal-binding</keyword>
<dbReference type="PANTHER" id="PTHR15822">
    <property type="entry name" value="TRAF AND TNF RECEPTOR-ASSOCIATED PROTEIN"/>
    <property type="match status" value="1"/>
</dbReference>
<comment type="caution">
    <text evidence="12">The sequence shown here is derived from an EMBL/GenBank/DDBJ whole genome shotgun (WGS) entry which is preliminary data.</text>
</comment>
<dbReference type="GO" id="GO:0003697">
    <property type="term" value="F:single-stranded DNA binding"/>
    <property type="evidence" value="ECO:0007669"/>
    <property type="project" value="TreeGrafter"/>
</dbReference>
<evidence type="ECO:0000256" key="3">
    <source>
        <dbReference type="ARBA" id="ARBA00004322"/>
    </source>
</evidence>